<dbReference type="InterPro" id="IPR000977">
    <property type="entry name" value="DNA_ligase_ATP-dep"/>
</dbReference>
<dbReference type="Gene3D" id="1.10.3260.10">
    <property type="entry name" value="DNA ligase, ATP-dependent, N-terminal domain"/>
    <property type="match status" value="1"/>
</dbReference>
<keyword evidence="2 10" id="KW-0436">Ligase</keyword>
<dbReference type="InterPro" id="IPR012308">
    <property type="entry name" value="DNA_ligase_ATP-dep_N"/>
</dbReference>
<dbReference type="NCBIfam" id="TIGR00574">
    <property type="entry name" value="dnl1"/>
    <property type="match status" value="1"/>
</dbReference>
<dbReference type="InterPro" id="IPR050191">
    <property type="entry name" value="ATP-dep_DNA_ligase"/>
</dbReference>
<organism evidence="10">
    <name type="scientific">mine drainage metagenome</name>
    <dbReference type="NCBI Taxonomy" id="410659"/>
    <lineage>
        <taxon>unclassified sequences</taxon>
        <taxon>metagenomes</taxon>
        <taxon>ecological metagenomes</taxon>
    </lineage>
</organism>
<sequence>MPRGISAPRLPRCSPPPPRREESKALEVPEVYARLLEVAHASGTGSQEAKIAILDTLLRRATPLEGKYLLRFVLGTLRVGVREMTILDALAEHFAPGDKHARHEIEAAFNMTSDLGLIAERLAAGGVPALARLGLTVGRPVRSMLAERSNSLSDILLRMGGRAALEYKYDGLRVQAHIAGDGSVRLFSRRLEEIGPQFPDLIGALGSAIPHRPAIVEGECVPVDPVTDELRPFQEVSHRRGRKRDLDRAQAETPVALFVFDVLLDAGEAVYERPYPERRKRLETLLVPNERIRLAESRVVASVDEATRFFDEAVAGGAEGVMAKSLEEGSSYQAGARGY</sequence>
<dbReference type="Gene3D" id="3.30.470.30">
    <property type="entry name" value="DNA ligase/mRNA capping enzyme"/>
    <property type="match status" value="1"/>
</dbReference>
<dbReference type="GO" id="GO:0071897">
    <property type="term" value="P:DNA biosynthetic process"/>
    <property type="evidence" value="ECO:0007669"/>
    <property type="project" value="InterPro"/>
</dbReference>
<dbReference type="PROSITE" id="PS50160">
    <property type="entry name" value="DNA_LIGASE_A3"/>
    <property type="match status" value="1"/>
</dbReference>
<feature type="region of interest" description="Disordered" evidence="8">
    <location>
        <begin position="1"/>
        <end position="25"/>
    </location>
</feature>
<feature type="non-terminal residue" evidence="10">
    <location>
        <position position="339"/>
    </location>
</feature>
<gene>
    <name evidence="10" type="ORF">B1B_07201</name>
</gene>
<evidence type="ECO:0000259" key="9">
    <source>
        <dbReference type="PROSITE" id="PS50160"/>
    </source>
</evidence>
<reference evidence="10" key="1">
    <citation type="submission" date="2013-08" db="EMBL/GenBank/DDBJ databases">
        <authorList>
            <person name="Mendez C."/>
            <person name="Richter M."/>
            <person name="Ferrer M."/>
            <person name="Sanchez J."/>
        </authorList>
    </citation>
    <scope>NUCLEOTIDE SEQUENCE</scope>
</reference>
<comment type="caution">
    <text evidence="10">The sequence shown here is derived from an EMBL/GenBank/DDBJ whole genome shotgun (WGS) entry which is preliminary data.</text>
</comment>
<dbReference type="GO" id="GO:0006310">
    <property type="term" value="P:DNA recombination"/>
    <property type="evidence" value="ECO:0007669"/>
    <property type="project" value="UniProtKB-KW"/>
</dbReference>
<dbReference type="GO" id="GO:0005524">
    <property type="term" value="F:ATP binding"/>
    <property type="evidence" value="ECO:0007669"/>
    <property type="project" value="UniProtKB-KW"/>
</dbReference>
<dbReference type="InterPro" id="IPR012310">
    <property type="entry name" value="DNA_ligase_ATP-dep_cent"/>
</dbReference>
<keyword evidence="4" id="KW-0227">DNA damage</keyword>
<keyword evidence="6" id="KW-0233">DNA recombination</keyword>
<dbReference type="CDD" id="cd07901">
    <property type="entry name" value="Adenylation_DNA_ligase_Arch_LigB"/>
    <property type="match status" value="1"/>
</dbReference>
<dbReference type="GO" id="GO:0003677">
    <property type="term" value="F:DNA binding"/>
    <property type="evidence" value="ECO:0007669"/>
    <property type="project" value="InterPro"/>
</dbReference>
<feature type="domain" description="ATP-dependent DNA ligase family profile" evidence="9">
    <location>
        <begin position="248"/>
        <end position="339"/>
    </location>
</feature>
<dbReference type="GO" id="GO:0006273">
    <property type="term" value="P:lagging strand elongation"/>
    <property type="evidence" value="ECO:0007669"/>
    <property type="project" value="TreeGrafter"/>
</dbReference>
<evidence type="ECO:0000256" key="2">
    <source>
        <dbReference type="ARBA" id="ARBA00022598"/>
    </source>
</evidence>
<dbReference type="Pfam" id="PF04675">
    <property type="entry name" value="DNA_ligase_A_N"/>
    <property type="match status" value="1"/>
</dbReference>
<evidence type="ECO:0000256" key="6">
    <source>
        <dbReference type="ARBA" id="ARBA00023172"/>
    </source>
</evidence>
<dbReference type="GO" id="GO:0003910">
    <property type="term" value="F:DNA ligase (ATP) activity"/>
    <property type="evidence" value="ECO:0007669"/>
    <property type="project" value="InterPro"/>
</dbReference>
<keyword evidence="7" id="KW-0234">DNA repair</keyword>
<name>T1AYC1_9ZZZZ</name>
<dbReference type="EMBL" id="AUZY01004583">
    <property type="protein sequence ID" value="EQD62547.1"/>
    <property type="molecule type" value="Genomic_DNA"/>
</dbReference>
<evidence type="ECO:0000256" key="5">
    <source>
        <dbReference type="ARBA" id="ARBA00022840"/>
    </source>
</evidence>
<dbReference type="PANTHER" id="PTHR45674">
    <property type="entry name" value="DNA LIGASE 1/3 FAMILY MEMBER"/>
    <property type="match status" value="1"/>
</dbReference>
<evidence type="ECO:0000256" key="4">
    <source>
        <dbReference type="ARBA" id="ARBA00022763"/>
    </source>
</evidence>
<dbReference type="AlphaFoldDB" id="T1AYC1"/>
<keyword evidence="5" id="KW-0067">ATP-binding</keyword>
<protein>
    <submittedName>
        <fullName evidence="10">DNA ligase I, ATP-dependent Dnl1</fullName>
    </submittedName>
</protein>
<evidence type="ECO:0000256" key="8">
    <source>
        <dbReference type="SAM" id="MobiDB-lite"/>
    </source>
</evidence>
<dbReference type="Pfam" id="PF01068">
    <property type="entry name" value="DNA_ligase_A_M"/>
    <property type="match status" value="1"/>
</dbReference>
<evidence type="ECO:0000256" key="7">
    <source>
        <dbReference type="ARBA" id="ARBA00023204"/>
    </source>
</evidence>
<evidence type="ECO:0000256" key="3">
    <source>
        <dbReference type="ARBA" id="ARBA00022741"/>
    </source>
</evidence>
<dbReference type="PANTHER" id="PTHR45674:SF4">
    <property type="entry name" value="DNA LIGASE 1"/>
    <property type="match status" value="1"/>
</dbReference>
<keyword evidence="3" id="KW-0547">Nucleotide-binding</keyword>
<comment type="similarity">
    <text evidence="1">Belongs to the ATP-dependent DNA ligase family.</text>
</comment>
<proteinExistence type="inferred from homology"/>
<evidence type="ECO:0000256" key="1">
    <source>
        <dbReference type="ARBA" id="ARBA00007572"/>
    </source>
</evidence>
<reference evidence="10" key="2">
    <citation type="journal article" date="2014" name="ISME J.">
        <title>Microbial stratification in low pH oxic and suboxic macroscopic growths along an acid mine drainage.</title>
        <authorList>
            <person name="Mendez-Garcia C."/>
            <person name="Mesa V."/>
            <person name="Sprenger R.R."/>
            <person name="Richter M."/>
            <person name="Diez M.S."/>
            <person name="Solano J."/>
            <person name="Bargiela R."/>
            <person name="Golyshina O.V."/>
            <person name="Manteca A."/>
            <person name="Ramos J.L."/>
            <person name="Gallego J.R."/>
            <person name="Llorente I."/>
            <person name="Martins Dos Santos V.A."/>
            <person name="Jensen O.N."/>
            <person name="Pelaez A.I."/>
            <person name="Sanchez J."/>
            <person name="Ferrer M."/>
        </authorList>
    </citation>
    <scope>NUCLEOTIDE SEQUENCE</scope>
</reference>
<dbReference type="GO" id="GO:0006281">
    <property type="term" value="P:DNA repair"/>
    <property type="evidence" value="ECO:0007669"/>
    <property type="project" value="UniProtKB-KW"/>
</dbReference>
<dbReference type="SUPFAM" id="SSF117018">
    <property type="entry name" value="ATP-dependent DNA ligase DNA-binding domain"/>
    <property type="match status" value="1"/>
</dbReference>
<evidence type="ECO:0000313" key="10">
    <source>
        <dbReference type="EMBL" id="EQD62547.1"/>
    </source>
</evidence>
<accession>T1AYC1</accession>
<dbReference type="InterPro" id="IPR036599">
    <property type="entry name" value="DNA_ligase_N_sf"/>
</dbReference>
<dbReference type="SUPFAM" id="SSF56091">
    <property type="entry name" value="DNA ligase/mRNA capping enzyme, catalytic domain"/>
    <property type="match status" value="1"/>
</dbReference>